<dbReference type="InterPro" id="IPR015422">
    <property type="entry name" value="PyrdxlP-dep_Trfase_small"/>
</dbReference>
<proteinExistence type="predicted"/>
<organism evidence="1 2">
    <name type="scientific">Micromonospora matsumotoense</name>
    <dbReference type="NCBI Taxonomy" id="121616"/>
    <lineage>
        <taxon>Bacteria</taxon>
        <taxon>Bacillati</taxon>
        <taxon>Actinomycetota</taxon>
        <taxon>Actinomycetes</taxon>
        <taxon>Micromonosporales</taxon>
        <taxon>Micromonosporaceae</taxon>
        <taxon>Micromonospora</taxon>
    </lineage>
</organism>
<dbReference type="STRING" id="121616.GA0070216_12152"/>
<dbReference type="RefSeq" id="WP_091252552.1">
    <property type="nucleotide sequence ID" value="NZ_FMCU01000021.1"/>
</dbReference>
<evidence type="ECO:0000313" key="2">
    <source>
        <dbReference type="Proteomes" id="UP000198797"/>
    </source>
</evidence>
<keyword evidence="2" id="KW-1185">Reference proteome</keyword>
<dbReference type="EMBL" id="FMCU01000021">
    <property type="protein sequence ID" value="SCF47150.1"/>
    <property type="molecule type" value="Genomic_DNA"/>
</dbReference>
<gene>
    <name evidence="1" type="ORF">GA0070216_12152</name>
</gene>
<dbReference type="Proteomes" id="UP000198797">
    <property type="component" value="Unassembled WGS sequence"/>
</dbReference>
<protein>
    <submittedName>
        <fullName evidence="1">Uncharacterized protein</fullName>
    </submittedName>
</protein>
<dbReference type="InterPro" id="IPR015424">
    <property type="entry name" value="PyrdxlP-dep_Trfase"/>
</dbReference>
<accession>A0A1C5APM9</accession>
<name>A0A1C5APM9_9ACTN</name>
<evidence type="ECO:0000313" key="1">
    <source>
        <dbReference type="EMBL" id="SCF47150.1"/>
    </source>
</evidence>
<dbReference type="AlphaFoldDB" id="A0A1C5APM9"/>
<dbReference type="SUPFAM" id="SSF53383">
    <property type="entry name" value="PLP-dependent transferases"/>
    <property type="match status" value="1"/>
</dbReference>
<reference evidence="2" key="1">
    <citation type="submission" date="2016-06" db="EMBL/GenBank/DDBJ databases">
        <authorList>
            <person name="Varghese N."/>
            <person name="Submissions Spin"/>
        </authorList>
    </citation>
    <scope>NUCLEOTIDE SEQUENCE [LARGE SCALE GENOMIC DNA]</scope>
    <source>
        <strain evidence="2">DSM 44100</strain>
    </source>
</reference>
<dbReference type="OrthoDB" id="9801052at2"/>
<dbReference type="Gene3D" id="3.90.1150.10">
    <property type="entry name" value="Aspartate Aminotransferase, domain 1"/>
    <property type="match status" value="1"/>
</dbReference>
<sequence>MFIAWEGSFHGKQKGEKLAEIFHDLRRRFSGAVGEVRGRGLMLGLEFTDQSHAAAPGIAGVSANGMRGHVISGYLLHVHRVRTFPTASAADTLRFEPSLDLADADIERLRLARKVRCVVLRGQDEQALLGGAAG</sequence>